<comment type="caution">
    <text evidence="1">The sequence shown here is derived from an EMBL/GenBank/DDBJ whole genome shotgun (WGS) entry which is preliminary data.</text>
</comment>
<proteinExistence type="predicted"/>
<protein>
    <submittedName>
        <fullName evidence="1">Glycosyltransferase family 2 protein</fullName>
    </submittedName>
</protein>
<organism evidence="1 2">
    <name type="scientific">Dubosiella muris</name>
    <dbReference type="NCBI Taxonomy" id="3038133"/>
    <lineage>
        <taxon>Bacteria</taxon>
        <taxon>Bacillati</taxon>
        <taxon>Bacillota</taxon>
        <taxon>Erysipelotrichia</taxon>
        <taxon>Erysipelotrichales</taxon>
        <taxon>Erysipelotrichaceae</taxon>
        <taxon>Dubosiella</taxon>
    </lineage>
</organism>
<dbReference type="Proteomes" id="UP000308836">
    <property type="component" value="Unassembled WGS sequence"/>
</dbReference>
<sequence>MEKTLTITIPSYNVEKTLKETVDSLLEPSILNDLEILIVNDGSKDSTSEIAHEYEKNYPNTVRAIDKENGGHGSTINTGMREATGRYFKVVDGDDWLITENLPRFLADLKKTNADIVYNPFFEVNDQTKERKEIGQATTNLLFEHVYAFDEVSNQFSIQMHAMTYKTSILKKHHIEIDEHRFYVDAEYVLMPIPFVQTIELLEYPMYLYRMFTEQQSMNVKNMQKNVQHHYDVAMHMVDYYLRYAPLLTKEKQEYMKKRVLALIEMQYQIYFSFPFDWNVTKEIDRFNQELKGKDAQIYKDSQGTMVRFIRLQPKLFYPVIKLREKVRRS</sequence>
<evidence type="ECO:0000313" key="1">
    <source>
        <dbReference type="EMBL" id="TGY66490.1"/>
    </source>
</evidence>
<gene>
    <name evidence="1" type="ORF">E5336_04130</name>
</gene>
<accession>A0AC61R930</accession>
<dbReference type="EMBL" id="SRYG01000006">
    <property type="protein sequence ID" value="TGY66490.1"/>
    <property type="molecule type" value="Genomic_DNA"/>
</dbReference>
<keyword evidence="2" id="KW-1185">Reference proteome</keyword>
<name>A0AC61R930_9FIRM</name>
<reference evidence="1" key="1">
    <citation type="submission" date="2019-04" db="EMBL/GenBank/DDBJ databases">
        <title>Microbes associate with the intestines of laboratory mice.</title>
        <authorList>
            <person name="Navarre W."/>
            <person name="Wong E."/>
            <person name="Huang K."/>
            <person name="Tropini C."/>
            <person name="Ng K."/>
            <person name="Yu B."/>
        </authorList>
    </citation>
    <scope>NUCLEOTIDE SEQUENCE</scope>
    <source>
        <strain evidence="1">NM09_H32</strain>
    </source>
</reference>
<evidence type="ECO:0000313" key="2">
    <source>
        <dbReference type="Proteomes" id="UP000308836"/>
    </source>
</evidence>